<dbReference type="RefSeq" id="WP_173056972.1">
    <property type="nucleotide sequence ID" value="NZ_BAABGO010000001.1"/>
</dbReference>
<dbReference type="Proteomes" id="UP000482800">
    <property type="component" value="Unassembled WGS sequence"/>
</dbReference>
<name>A0A6V8KBT1_9ACTN</name>
<reference evidence="1 2" key="2">
    <citation type="submission" date="2020-03" db="EMBL/GenBank/DDBJ databases">
        <authorList>
            <person name="Ichikawa N."/>
            <person name="Kimura A."/>
            <person name="Kitahashi Y."/>
            <person name="Uohara A."/>
        </authorList>
    </citation>
    <scope>NUCLEOTIDE SEQUENCE [LARGE SCALE GENOMIC DNA]</scope>
    <source>
        <strain evidence="1 2">NBRC 108639</strain>
    </source>
</reference>
<protein>
    <submittedName>
        <fullName evidence="1">Uncharacterized protein</fullName>
    </submittedName>
</protein>
<dbReference type="AlphaFoldDB" id="A0A6V8KBT1"/>
<organism evidence="1 2">
    <name type="scientific">Phytohabitans houttuyneae</name>
    <dbReference type="NCBI Taxonomy" id="1076126"/>
    <lineage>
        <taxon>Bacteria</taxon>
        <taxon>Bacillati</taxon>
        <taxon>Actinomycetota</taxon>
        <taxon>Actinomycetes</taxon>
        <taxon>Micromonosporales</taxon>
        <taxon>Micromonosporaceae</taxon>
    </lineage>
</organism>
<accession>A0A6V8KBT1</accession>
<reference evidence="1 2" key="1">
    <citation type="submission" date="2020-03" db="EMBL/GenBank/DDBJ databases">
        <title>Whole genome shotgun sequence of Phytohabitans houttuyneae NBRC 108639.</title>
        <authorList>
            <person name="Komaki H."/>
            <person name="Tamura T."/>
        </authorList>
    </citation>
    <scope>NUCLEOTIDE SEQUENCE [LARGE SCALE GENOMIC DNA]</scope>
    <source>
        <strain evidence="1 2">NBRC 108639</strain>
    </source>
</reference>
<evidence type="ECO:0000313" key="1">
    <source>
        <dbReference type="EMBL" id="GFJ79436.1"/>
    </source>
</evidence>
<comment type="caution">
    <text evidence="1">The sequence shown here is derived from an EMBL/GenBank/DDBJ whole genome shotgun (WGS) entry which is preliminary data.</text>
</comment>
<gene>
    <name evidence="1" type="ORF">Phou_036160</name>
</gene>
<proteinExistence type="predicted"/>
<dbReference type="EMBL" id="BLPF01000001">
    <property type="protein sequence ID" value="GFJ79436.1"/>
    <property type="molecule type" value="Genomic_DNA"/>
</dbReference>
<keyword evidence="2" id="KW-1185">Reference proteome</keyword>
<sequence length="146" mass="16368">MTFTPPELAMIRHAVQDYAGRWYGQVGAMTFGRDDAARYVSEGHLGMLCDRYTLKQVWRAVAEVINEDPAVLELRLSDAEVEERAAARRAAADEIDQRAAAAFHAGDLAGTLALIDEAELAAPTYRNWDDLRRLVRERLTPARDPR</sequence>
<evidence type="ECO:0000313" key="2">
    <source>
        <dbReference type="Proteomes" id="UP000482800"/>
    </source>
</evidence>